<keyword evidence="4" id="KW-1015">Disulfide bond</keyword>
<dbReference type="STRING" id="283909.R7VHL9"/>
<dbReference type="EMBL" id="AMQN01016360">
    <property type="status" value="NOT_ANNOTATED_CDS"/>
    <property type="molecule type" value="Genomic_DNA"/>
</dbReference>
<evidence type="ECO:0000256" key="5">
    <source>
        <dbReference type="SAM" id="MobiDB-lite"/>
    </source>
</evidence>
<evidence type="ECO:0000256" key="6">
    <source>
        <dbReference type="SAM" id="Phobius"/>
    </source>
</evidence>
<dbReference type="SUPFAM" id="SSF57184">
    <property type="entry name" value="Growth factor receptor domain"/>
    <property type="match status" value="1"/>
</dbReference>
<dbReference type="InterPro" id="IPR026823">
    <property type="entry name" value="cEGF"/>
</dbReference>
<dbReference type="PROSITE" id="PS01186">
    <property type="entry name" value="EGF_2"/>
    <property type="match status" value="1"/>
</dbReference>
<accession>R7VHL9</accession>
<dbReference type="HOGENOM" id="CLU_1152680_0_0_1"/>
<feature type="region of interest" description="Disordered" evidence="5">
    <location>
        <begin position="181"/>
        <end position="202"/>
    </location>
</feature>
<evidence type="ECO:0000256" key="3">
    <source>
        <dbReference type="ARBA" id="ARBA00022737"/>
    </source>
</evidence>
<dbReference type="InterPro" id="IPR009030">
    <property type="entry name" value="Growth_fac_rcpt_cys_sf"/>
</dbReference>
<dbReference type="Pfam" id="PF12662">
    <property type="entry name" value="cEGF"/>
    <property type="match status" value="1"/>
</dbReference>
<evidence type="ECO:0000256" key="1">
    <source>
        <dbReference type="ARBA" id="ARBA00022536"/>
    </source>
</evidence>
<organism evidence="8">
    <name type="scientific">Capitella teleta</name>
    <name type="common">Polychaete worm</name>
    <dbReference type="NCBI Taxonomy" id="283909"/>
    <lineage>
        <taxon>Eukaryota</taxon>
        <taxon>Metazoa</taxon>
        <taxon>Spiralia</taxon>
        <taxon>Lophotrochozoa</taxon>
        <taxon>Annelida</taxon>
        <taxon>Polychaeta</taxon>
        <taxon>Sedentaria</taxon>
        <taxon>Scolecida</taxon>
        <taxon>Capitellidae</taxon>
        <taxon>Capitella</taxon>
    </lineage>
</organism>
<dbReference type="AlphaFoldDB" id="R7VHL9"/>
<dbReference type="EnsemblMetazoa" id="CapteT191985">
    <property type="protein sequence ID" value="CapteP191985"/>
    <property type="gene ID" value="CapteG191985"/>
</dbReference>
<keyword evidence="3" id="KW-0677">Repeat</keyword>
<dbReference type="CDD" id="cd00054">
    <property type="entry name" value="EGF_CA"/>
    <property type="match status" value="1"/>
</dbReference>
<feature type="transmembrane region" description="Helical" evidence="6">
    <location>
        <begin position="123"/>
        <end position="149"/>
    </location>
</feature>
<dbReference type="EMBL" id="AMQN01016361">
    <property type="status" value="NOT_ANNOTATED_CDS"/>
    <property type="molecule type" value="Genomic_DNA"/>
</dbReference>
<dbReference type="PANTHER" id="PTHR24034:SF209">
    <property type="entry name" value="EGF-LIKE DOMAIN-CONTAINING PROTEIN"/>
    <property type="match status" value="1"/>
</dbReference>
<dbReference type="InterPro" id="IPR050751">
    <property type="entry name" value="ECM_structural_protein"/>
</dbReference>
<evidence type="ECO:0000256" key="2">
    <source>
        <dbReference type="ARBA" id="ARBA00022729"/>
    </source>
</evidence>
<dbReference type="OrthoDB" id="339125at2759"/>
<dbReference type="SMART" id="SM00179">
    <property type="entry name" value="EGF_CA"/>
    <property type="match status" value="2"/>
</dbReference>
<dbReference type="InterPro" id="IPR000742">
    <property type="entry name" value="EGF"/>
</dbReference>
<dbReference type="SMART" id="SM00181">
    <property type="entry name" value="EGF"/>
    <property type="match status" value="2"/>
</dbReference>
<keyword evidence="6" id="KW-1133">Transmembrane helix</keyword>
<feature type="compositionally biased region" description="Polar residues" evidence="5">
    <location>
        <begin position="186"/>
        <end position="201"/>
    </location>
</feature>
<dbReference type="Gene3D" id="2.10.25.10">
    <property type="entry name" value="Laminin"/>
    <property type="match status" value="2"/>
</dbReference>
<keyword evidence="1" id="KW-0245">EGF-like domain</keyword>
<name>R7VHL9_CAPTE</name>
<feature type="domain" description="EGF-like" evidence="7">
    <location>
        <begin position="52"/>
        <end position="67"/>
    </location>
</feature>
<evidence type="ECO:0000256" key="4">
    <source>
        <dbReference type="ARBA" id="ARBA00023157"/>
    </source>
</evidence>
<evidence type="ECO:0000313" key="8">
    <source>
        <dbReference type="EMBL" id="ELU18338.1"/>
    </source>
</evidence>
<protein>
    <recommendedName>
        <fullName evidence="7">EGF-like domain-containing protein</fullName>
    </recommendedName>
</protein>
<evidence type="ECO:0000313" key="10">
    <source>
        <dbReference type="Proteomes" id="UP000014760"/>
    </source>
</evidence>
<proteinExistence type="predicted"/>
<gene>
    <name evidence="8" type="ORF">CAPTEDRAFT_191985</name>
</gene>
<evidence type="ECO:0000259" key="7">
    <source>
        <dbReference type="PROSITE" id="PS01186"/>
    </source>
</evidence>
<dbReference type="GO" id="GO:0005509">
    <property type="term" value="F:calcium ion binding"/>
    <property type="evidence" value="ECO:0007669"/>
    <property type="project" value="InterPro"/>
</dbReference>
<evidence type="ECO:0000313" key="9">
    <source>
        <dbReference type="EnsemblMetazoa" id="CapteP191985"/>
    </source>
</evidence>
<dbReference type="EMBL" id="KB291981">
    <property type="protein sequence ID" value="ELU18338.1"/>
    <property type="molecule type" value="Genomic_DNA"/>
</dbReference>
<keyword evidence="2" id="KW-0732">Signal</keyword>
<keyword evidence="10" id="KW-1185">Reference proteome</keyword>
<reference evidence="8 10" key="2">
    <citation type="journal article" date="2013" name="Nature">
        <title>Insights into bilaterian evolution from three spiralian genomes.</title>
        <authorList>
            <person name="Simakov O."/>
            <person name="Marletaz F."/>
            <person name="Cho S.J."/>
            <person name="Edsinger-Gonzales E."/>
            <person name="Havlak P."/>
            <person name="Hellsten U."/>
            <person name="Kuo D.H."/>
            <person name="Larsson T."/>
            <person name="Lv J."/>
            <person name="Arendt D."/>
            <person name="Savage R."/>
            <person name="Osoegawa K."/>
            <person name="de Jong P."/>
            <person name="Grimwood J."/>
            <person name="Chapman J.A."/>
            <person name="Shapiro H."/>
            <person name="Aerts A."/>
            <person name="Otillar R.P."/>
            <person name="Terry A.Y."/>
            <person name="Boore J.L."/>
            <person name="Grigoriev I.V."/>
            <person name="Lindberg D.R."/>
            <person name="Seaver E.C."/>
            <person name="Weisblat D.A."/>
            <person name="Putnam N.H."/>
            <person name="Rokhsar D.S."/>
        </authorList>
    </citation>
    <scope>NUCLEOTIDE SEQUENCE</scope>
    <source>
        <strain evidence="8 10">I ESC-2004</strain>
    </source>
</reference>
<dbReference type="EMBL" id="AMQN01016362">
    <property type="status" value="NOT_ANNOTATED_CDS"/>
    <property type="molecule type" value="Genomic_DNA"/>
</dbReference>
<dbReference type="Proteomes" id="UP000014760">
    <property type="component" value="Unassembled WGS sequence"/>
</dbReference>
<sequence length="241" mass="26728">MGLTPDECNRECRNYANEINSLLDINECLGESGVDYDKDCHECINTIGSYTCRCDHGYELLPNGTSCRDIDECERGMYEDDCHICVNLIGGFTCLCNDTYMLDPNNNNETCIDPSEKSPTNPLIGIIIGTVVSLLFILAAAVMVGMCFIKRRKEVEKNAYTSAKVPDKETMETVEYEELRDVPHCTNDSSKQKSPGVTSNDKAPAVVILEENDYDDIGGTTSAAESLGEGLHQLWRLQQLN</sequence>
<reference evidence="10" key="1">
    <citation type="submission" date="2012-12" db="EMBL/GenBank/DDBJ databases">
        <authorList>
            <person name="Hellsten U."/>
            <person name="Grimwood J."/>
            <person name="Chapman J.A."/>
            <person name="Shapiro H."/>
            <person name="Aerts A."/>
            <person name="Otillar R.P."/>
            <person name="Terry A.Y."/>
            <person name="Boore J.L."/>
            <person name="Simakov O."/>
            <person name="Marletaz F."/>
            <person name="Cho S.-J."/>
            <person name="Edsinger-Gonzales E."/>
            <person name="Havlak P."/>
            <person name="Kuo D.-H."/>
            <person name="Larsson T."/>
            <person name="Lv J."/>
            <person name="Arendt D."/>
            <person name="Savage R."/>
            <person name="Osoegawa K."/>
            <person name="de Jong P."/>
            <person name="Lindberg D.R."/>
            <person name="Seaver E.C."/>
            <person name="Weisblat D.A."/>
            <person name="Putnam N.H."/>
            <person name="Grigoriev I.V."/>
            <person name="Rokhsar D.S."/>
        </authorList>
    </citation>
    <scope>NUCLEOTIDE SEQUENCE</scope>
    <source>
        <strain evidence="10">I ESC-2004</strain>
    </source>
</reference>
<keyword evidence="6" id="KW-0812">Transmembrane</keyword>
<keyword evidence="6" id="KW-0472">Membrane</keyword>
<dbReference type="FunFam" id="2.10.25.10:FF:000240">
    <property type="entry name" value="Vitamin K-dependent protein S"/>
    <property type="match status" value="1"/>
</dbReference>
<reference evidence="9" key="3">
    <citation type="submission" date="2015-06" db="UniProtKB">
        <authorList>
            <consortium name="EnsemblMetazoa"/>
        </authorList>
    </citation>
    <scope>IDENTIFICATION</scope>
</reference>
<dbReference type="InterPro" id="IPR001881">
    <property type="entry name" value="EGF-like_Ca-bd_dom"/>
</dbReference>
<dbReference type="PANTHER" id="PTHR24034">
    <property type="entry name" value="EGF-LIKE DOMAIN-CONTAINING PROTEIN"/>
    <property type="match status" value="1"/>
</dbReference>